<feature type="transmembrane region" description="Helical" evidence="7">
    <location>
        <begin position="88"/>
        <end position="106"/>
    </location>
</feature>
<feature type="non-terminal residue" evidence="9">
    <location>
        <position position="322"/>
    </location>
</feature>
<dbReference type="PROSITE" id="PS50850">
    <property type="entry name" value="MFS"/>
    <property type="match status" value="1"/>
</dbReference>
<evidence type="ECO:0000313" key="9">
    <source>
        <dbReference type="EMBL" id="SVC25700.1"/>
    </source>
</evidence>
<evidence type="ECO:0000256" key="2">
    <source>
        <dbReference type="ARBA" id="ARBA00022448"/>
    </source>
</evidence>
<feature type="transmembrane region" description="Helical" evidence="7">
    <location>
        <begin position="298"/>
        <end position="318"/>
    </location>
</feature>
<feature type="transmembrane region" description="Helical" evidence="7">
    <location>
        <begin position="210"/>
        <end position="235"/>
    </location>
</feature>
<accession>A0A382KMI7</accession>
<dbReference type="InterPro" id="IPR036259">
    <property type="entry name" value="MFS_trans_sf"/>
</dbReference>
<keyword evidence="5 7" id="KW-1133">Transmembrane helix</keyword>
<dbReference type="GO" id="GO:0022857">
    <property type="term" value="F:transmembrane transporter activity"/>
    <property type="evidence" value="ECO:0007669"/>
    <property type="project" value="InterPro"/>
</dbReference>
<dbReference type="InterPro" id="IPR020846">
    <property type="entry name" value="MFS_dom"/>
</dbReference>
<dbReference type="Pfam" id="PF05977">
    <property type="entry name" value="MFS_3"/>
    <property type="match status" value="1"/>
</dbReference>
<keyword evidence="6 7" id="KW-0472">Membrane</keyword>
<dbReference type="Gene3D" id="1.20.1250.20">
    <property type="entry name" value="MFS general substrate transporter like domains"/>
    <property type="match status" value="1"/>
</dbReference>
<keyword evidence="3" id="KW-1003">Cell membrane</keyword>
<dbReference type="GO" id="GO:0005886">
    <property type="term" value="C:plasma membrane"/>
    <property type="evidence" value="ECO:0007669"/>
    <property type="project" value="UniProtKB-SubCell"/>
</dbReference>
<feature type="transmembrane region" description="Helical" evidence="7">
    <location>
        <begin position="274"/>
        <end position="292"/>
    </location>
</feature>
<evidence type="ECO:0000256" key="3">
    <source>
        <dbReference type="ARBA" id="ARBA00022475"/>
    </source>
</evidence>
<dbReference type="PANTHER" id="PTHR23513">
    <property type="entry name" value="INTEGRAL MEMBRANE EFFLUX PROTEIN-RELATED"/>
    <property type="match status" value="1"/>
</dbReference>
<dbReference type="InterPro" id="IPR010290">
    <property type="entry name" value="TM_effector"/>
</dbReference>
<dbReference type="SUPFAM" id="SSF103473">
    <property type="entry name" value="MFS general substrate transporter"/>
    <property type="match status" value="1"/>
</dbReference>
<protein>
    <recommendedName>
        <fullName evidence="8">Major facilitator superfamily (MFS) profile domain-containing protein</fullName>
    </recommendedName>
</protein>
<organism evidence="9">
    <name type="scientific">marine metagenome</name>
    <dbReference type="NCBI Taxonomy" id="408172"/>
    <lineage>
        <taxon>unclassified sequences</taxon>
        <taxon>metagenomes</taxon>
        <taxon>ecological metagenomes</taxon>
    </lineage>
</organism>
<evidence type="ECO:0000256" key="6">
    <source>
        <dbReference type="ARBA" id="ARBA00023136"/>
    </source>
</evidence>
<comment type="subcellular location">
    <subcellularLocation>
        <location evidence="1">Cell membrane</location>
        <topology evidence="1">Multi-pass membrane protein</topology>
    </subcellularLocation>
</comment>
<evidence type="ECO:0000256" key="4">
    <source>
        <dbReference type="ARBA" id="ARBA00022692"/>
    </source>
</evidence>
<feature type="transmembrane region" description="Helical" evidence="7">
    <location>
        <begin position="155"/>
        <end position="175"/>
    </location>
</feature>
<evidence type="ECO:0000259" key="8">
    <source>
        <dbReference type="PROSITE" id="PS50850"/>
    </source>
</evidence>
<keyword evidence="2" id="KW-0813">Transport</keyword>
<feature type="transmembrane region" description="Helical" evidence="7">
    <location>
        <begin position="247"/>
        <end position="267"/>
    </location>
</feature>
<gene>
    <name evidence="9" type="ORF">METZ01_LOCUS278554</name>
</gene>
<feature type="transmembrane region" description="Helical" evidence="7">
    <location>
        <begin position="30"/>
        <end position="51"/>
    </location>
</feature>
<reference evidence="9" key="1">
    <citation type="submission" date="2018-05" db="EMBL/GenBank/DDBJ databases">
        <authorList>
            <person name="Lanie J.A."/>
            <person name="Ng W.-L."/>
            <person name="Kazmierczak K.M."/>
            <person name="Andrzejewski T.M."/>
            <person name="Davidsen T.M."/>
            <person name="Wayne K.J."/>
            <person name="Tettelin H."/>
            <person name="Glass J.I."/>
            <person name="Rusch D."/>
            <person name="Podicherti R."/>
            <person name="Tsui H.-C.T."/>
            <person name="Winkler M.E."/>
        </authorList>
    </citation>
    <scope>NUCLEOTIDE SEQUENCE</scope>
</reference>
<dbReference type="PANTHER" id="PTHR23513:SF6">
    <property type="entry name" value="MAJOR FACILITATOR SUPERFAMILY ASSOCIATED DOMAIN-CONTAINING PROTEIN"/>
    <property type="match status" value="1"/>
</dbReference>
<dbReference type="AlphaFoldDB" id="A0A382KMI7"/>
<evidence type="ECO:0000256" key="1">
    <source>
        <dbReference type="ARBA" id="ARBA00004651"/>
    </source>
</evidence>
<name>A0A382KMI7_9ZZZZ</name>
<keyword evidence="4 7" id="KW-0812">Transmembrane</keyword>
<sequence length="322" mass="34801">MWLATVIFSSGFWLQQIVIGWLAYDVTRSPLLTSIILSLDALPILLGGPLGGIVTDHFDKRKLLVFIYCYQAILLTIFAVVIATDQIVTWHLFGFVFMMGVAWTIHDPARMSLITSIVPKEKLVNAFALNSMAFSIMRLVMPALGGLLLSSIGTWPLLILQACLVVSAGMTIQLVKLPAGKTNNTSPLKFKHVFSEIQIGLRFVKTQPTLIGFILLTVTMVIVIVPFVNGLMPVYAAEIFKMGPEGLGLLLSAAGLGSLIGTLILASQRTVSRPGVVAFAAIAILSLLMSLLSFNSSYINALLIVMLFSGTMMTYFSVAGAT</sequence>
<feature type="domain" description="Major facilitator superfamily (MFS) profile" evidence="8">
    <location>
        <begin position="1"/>
        <end position="322"/>
    </location>
</feature>
<dbReference type="EMBL" id="UINC01081644">
    <property type="protein sequence ID" value="SVC25700.1"/>
    <property type="molecule type" value="Genomic_DNA"/>
</dbReference>
<evidence type="ECO:0000256" key="7">
    <source>
        <dbReference type="SAM" id="Phobius"/>
    </source>
</evidence>
<feature type="transmembrane region" description="Helical" evidence="7">
    <location>
        <begin position="127"/>
        <end position="149"/>
    </location>
</feature>
<evidence type="ECO:0000256" key="5">
    <source>
        <dbReference type="ARBA" id="ARBA00022989"/>
    </source>
</evidence>
<proteinExistence type="predicted"/>
<dbReference type="CDD" id="cd06173">
    <property type="entry name" value="MFS_MefA_like"/>
    <property type="match status" value="1"/>
</dbReference>
<feature type="transmembrane region" description="Helical" evidence="7">
    <location>
        <begin position="63"/>
        <end position="82"/>
    </location>
</feature>